<reference evidence="2" key="1">
    <citation type="submission" date="2017-08" db="EMBL/GenBank/DDBJ databases">
        <title>Direct submision.</title>
        <authorList>
            <person name="Kim S.-J."/>
            <person name="Rhee S.-K."/>
        </authorList>
    </citation>
    <scope>NUCLEOTIDE SEQUENCE [LARGE SCALE GENOMIC DNA]</scope>
    <source>
        <strain evidence="2">GI5</strain>
    </source>
</reference>
<proteinExistence type="predicted"/>
<dbReference type="PROSITE" id="PS51257">
    <property type="entry name" value="PROKAR_LIPOPROTEIN"/>
    <property type="match status" value="1"/>
</dbReference>
<evidence type="ECO:0000313" key="2">
    <source>
        <dbReference type="Proteomes" id="UP000235116"/>
    </source>
</evidence>
<sequence length="159" mass="17744">MRYELPLLIAFTFLASCSTNPANPSDQNQFCYYLYSNERNSSNELYDEAIEIIMKDYGEGDLSSENSISIEKAHNQLMVAALIGHPAAIRYGCNMGLEDMAPSDFQSDGKLLCSAIYKMKPDDGVFLHEEIKSMVVEFSQYEGNKAKIDNVASNVCIVN</sequence>
<gene>
    <name evidence="1" type="ORF">Kalk_11580</name>
</gene>
<dbReference type="AlphaFoldDB" id="A0A2K9LQC2"/>
<dbReference type="Proteomes" id="UP000235116">
    <property type="component" value="Chromosome"/>
</dbReference>
<name>A0A2K9LQC2_9GAMM</name>
<dbReference type="RefSeq" id="WP_101894403.1">
    <property type="nucleotide sequence ID" value="NZ_CP022684.1"/>
</dbReference>
<dbReference type="EMBL" id="CP022684">
    <property type="protein sequence ID" value="AUM13024.1"/>
    <property type="molecule type" value="Genomic_DNA"/>
</dbReference>
<protein>
    <submittedName>
        <fullName evidence="1">Uncharacterized protein</fullName>
    </submittedName>
</protein>
<dbReference type="KEGG" id="kak:Kalk_11580"/>
<evidence type="ECO:0000313" key="1">
    <source>
        <dbReference type="EMBL" id="AUM13024.1"/>
    </source>
</evidence>
<keyword evidence="2" id="KW-1185">Reference proteome</keyword>
<organism evidence="1 2">
    <name type="scientific">Ketobacter alkanivorans</name>
    <dbReference type="NCBI Taxonomy" id="1917421"/>
    <lineage>
        <taxon>Bacteria</taxon>
        <taxon>Pseudomonadati</taxon>
        <taxon>Pseudomonadota</taxon>
        <taxon>Gammaproteobacteria</taxon>
        <taxon>Pseudomonadales</taxon>
        <taxon>Ketobacteraceae</taxon>
        <taxon>Ketobacter</taxon>
    </lineage>
</organism>
<accession>A0A2K9LQC2</accession>